<evidence type="ECO:0000313" key="2">
    <source>
        <dbReference type="EMBL" id="KAL2071178.1"/>
    </source>
</evidence>
<dbReference type="Proteomes" id="UP001595075">
    <property type="component" value="Unassembled WGS sequence"/>
</dbReference>
<evidence type="ECO:0000313" key="3">
    <source>
        <dbReference type="Proteomes" id="UP001595075"/>
    </source>
</evidence>
<sequence length="596" mass="67717">MLTSPSIPLYGSGLLWIDAICIDQEDDDDKSQQLPLMRRIYGDTLRVLIWIGEEPKNPGYVSRCIDLLAQSAIDQKLDQKERANSNIQVAENHELADGTSIGQLLNNDATPTVIDFLCSRSYFTRLWTVQEVVLLNIKSAQVLWGRNMYPWTAYYNANLMIQTCQMFHNTIPSASLNSMNCVPDLRYMQFCLHQSMSLSLTSCYLWTARQQSHVSVPHDQVYALLGMVDDRTRKLLSPLSYERPLGELFQTATIIMVLESQGVFHLRERDVAVDHPDAATWTGFTSFHPQNHHQYLKSDIEFNPMSPITFEIGDRVITAKDLLEDNPVPISVYSGGVGFLNRIPILVTKGFMLDTITASLKNFTSGRIRKSLVSAYLAVRDYHTEEPLDIERVIDTVWKPLPVFISDDVPKYQRVCEKQKLDFTASLSRWVLDGIENDRSKPKEIQNSEGQLKPPLSIARNSHLHRPRFSQEELRFFTRHAELRKDNSSEEVIARHLYKENGHIAKNYGRNIFFTSKGYVGIGPMGDNREEAMPAVQSNDKLVALDGFKEAIFLFILRPQPDGLYTFIGPAKAPGAVDDPVFKAGSVPDFIDIRIR</sequence>
<dbReference type="Pfam" id="PF06985">
    <property type="entry name" value="HET"/>
    <property type="match status" value="1"/>
</dbReference>
<proteinExistence type="predicted"/>
<name>A0ABR4CMH9_9HELO</name>
<dbReference type="PANTHER" id="PTHR24148">
    <property type="entry name" value="ANKYRIN REPEAT DOMAIN-CONTAINING PROTEIN 39 HOMOLOG-RELATED"/>
    <property type="match status" value="1"/>
</dbReference>
<keyword evidence="3" id="KW-1185">Reference proteome</keyword>
<dbReference type="EMBL" id="JAZHXI010000005">
    <property type="protein sequence ID" value="KAL2071178.1"/>
    <property type="molecule type" value="Genomic_DNA"/>
</dbReference>
<accession>A0ABR4CMH9</accession>
<dbReference type="InterPro" id="IPR052895">
    <property type="entry name" value="HetReg/Transcr_Mod"/>
</dbReference>
<feature type="domain" description="Heterokaryon incompatibility" evidence="1">
    <location>
        <begin position="13"/>
        <end position="131"/>
    </location>
</feature>
<evidence type="ECO:0000259" key="1">
    <source>
        <dbReference type="Pfam" id="PF06985"/>
    </source>
</evidence>
<gene>
    <name evidence="2" type="ORF">VTL71DRAFT_12413</name>
</gene>
<dbReference type="InterPro" id="IPR010730">
    <property type="entry name" value="HET"/>
</dbReference>
<reference evidence="2 3" key="1">
    <citation type="journal article" date="2024" name="Commun. Biol.">
        <title>Comparative genomic analysis of thermophilic fungi reveals convergent evolutionary adaptations and gene losses.</title>
        <authorList>
            <person name="Steindorff A.S."/>
            <person name="Aguilar-Pontes M.V."/>
            <person name="Robinson A.J."/>
            <person name="Andreopoulos B."/>
            <person name="LaButti K."/>
            <person name="Kuo A."/>
            <person name="Mondo S."/>
            <person name="Riley R."/>
            <person name="Otillar R."/>
            <person name="Haridas S."/>
            <person name="Lipzen A."/>
            <person name="Grimwood J."/>
            <person name="Schmutz J."/>
            <person name="Clum A."/>
            <person name="Reid I.D."/>
            <person name="Moisan M.C."/>
            <person name="Butler G."/>
            <person name="Nguyen T.T.M."/>
            <person name="Dewar K."/>
            <person name="Conant G."/>
            <person name="Drula E."/>
            <person name="Henrissat B."/>
            <person name="Hansel C."/>
            <person name="Singer S."/>
            <person name="Hutchinson M.I."/>
            <person name="de Vries R.P."/>
            <person name="Natvig D.O."/>
            <person name="Powell A.J."/>
            <person name="Tsang A."/>
            <person name="Grigoriev I.V."/>
        </authorList>
    </citation>
    <scope>NUCLEOTIDE SEQUENCE [LARGE SCALE GENOMIC DNA]</scope>
    <source>
        <strain evidence="2 3">CBS 494.80</strain>
    </source>
</reference>
<organism evidence="2 3">
    <name type="scientific">Oculimacula yallundae</name>
    <dbReference type="NCBI Taxonomy" id="86028"/>
    <lineage>
        <taxon>Eukaryota</taxon>
        <taxon>Fungi</taxon>
        <taxon>Dikarya</taxon>
        <taxon>Ascomycota</taxon>
        <taxon>Pezizomycotina</taxon>
        <taxon>Leotiomycetes</taxon>
        <taxon>Helotiales</taxon>
        <taxon>Ploettnerulaceae</taxon>
        <taxon>Oculimacula</taxon>
    </lineage>
</organism>
<protein>
    <recommendedName>
        <fullName evidence="1">Heterokaryon incompatibility domain-containing protein</fullName>
    </recommendedName>
</protein>
<dbReference type="PANTHER" id="PTHR24148:SF64">
    <property type="entry name" value="HETEROKARYON INCOMPATIBILITY DOMAIN-CONTAINING PROTEIN"/>
    <property type="match status" value="1"/>
</dbReference>
<comment type="caution">
    <text evidence="2">The sequence shown here is derived from an EMBL/GenBank/DDBJ whole genome shotgun (WGS) entry which is preliminary data.</text>
</comment>